<comment type="subcellular location">
    <subcellularLocation>
        <location evidence="1">Membrane</location>
        <topology evidence="1">Multi-pass membrane protein</topology>
    </subcellularLocation>
</comment>
<feature type="transmembrane region" description="Helical" evidence="8">
    <location>
        <begin position="133"/>
        <end position="150"/>
    </location>
</feature>
<keyword evidence="5 8" id="KW-0472">Membrane</keyword>
<feature type="transmembrane region" description="Helical" evidence="8">
    <location>
        <begin position="333"/>
        <end position="353"/>
    </location>
</feature>
<dbReference type="InterPro" id="IPR036259">
    <property type="entry name" value="MFS_trans_sf"/>
</dbReference>
<feature type="transmembrane region" description="Helical" evidence="8">
    <location>
        <begin position="360"/>
        <end position="380"/>
    </location>
</feature>
<sequence length="521" mass="58408">MADLREKQEVSHHEEIDPDQDVDLDKEKLDLSHGKIDAETAKYLDPSLVIDDTLNREIKRKVDKRIMPFLLLIYFCQTFDKGTLAFSSIMGIQADTHLVGQQYSTLGTILYVGYMIGELPVNRIIQKVPLGKFLGILVIIWGVIVCMHAVCKSFPGLMAVRFLLGLFESGVQPSLMTLTTMYYRRVEHPSIISYWYGMQGLQYVLCVAGLLAYSLTFLQSPHVYTWQALYIIVGGFTVVVGIATLIFLPDSPMKAKCWSDREKTEIIERLRVNELGVQDSRWKWEQVREAAADPVVWCFLLMQIAGFIIVNGLATFSNIIVKGLGFSVRQTQLLNLAQGGFSMIIFFGTAWVARWTNQTCLVLIGTMAIALAGTVVLLVVPVSAKTAPGMLLAFYFANFVIAAGSLTYSIVTRNIAGQTKRTCVTAMLFVTYGAGCIIGPQVFRSTDAPRYRIAFATHIGLYAFFIMLTAVLRFIFMRRNHIRRRDHEGANQATGSEAISHDQAFADLTDLQNTKAFRYVY</sequence>
<comment type="similarity">
    <text evidence="6">Belongs to the major facilitator superfamily. Allantoate permease family.</text>
</comment>
<feature type="transmembrane region" description="Helical" evidence="8">
    <location>
        <begin position="455"/>
        <end position="476"/>
    </location>
</feature>
<dbReference type="PANTHER" id="PTHR43791">
    <property type="entry name" value="PERMEASE-RELATED"/>
    <property type="match status" value="1"/>
</dbReference>
<feature type="transmembrane region" description="Helical" evidence="8">
    <location>
        <begin position="162"/>
        <end position="183"/>
    </location>
</feature>
<feature type="transmembrane region" description="Helical" evidence="8">
    <location>
        <begin position="295"/>
        <end position="321"/>
    </location>
</feature>
<proteinExistence type="inferred from homology"/>
<evidence type="ECO:0000313" key="10">
    <source>
        <dbReference type="EMBL" id="OCF30957.1"/>
    </source>
</evidence>
<dbReference type="OrthoDB" id="6730379at2759"/>
<name>A0A1B9GIX1_9TREE</name>
<feature type="region of interest" description="Disordered" evidence="7">
    <location>
        <begin position="1"/>
        <end position="21"/>
    </location>
</feature>
<evidence type="ECO:0000256" key="4">
    <source>
        <dbReference type="ARBA" id="ARBA00022989"/>
    </source>
</evidence>
<keyword evidence="3 8" id="KW-0812">Transmembrane</keyword>
<dbReference type="InterPro" id="IPR011701">
    <property type="entry name" value="MFS"/>
</dbReference>
<feature type="transmembrane region" description="Helical" evidence="8">
    <location>
        <begin position="392"/>
        <end position="411"/>
    </location>
</feature>
<accession>A0A1B9GIX1</accession>
<feature type="transmembrane region" description="Helical" evidence="8">
    <location>
        <begin position="423"/>
        <end position="443"/>
    </location>
</feature>
<dbReference type="InterPro" id="IPR020846">
    <property type="entry name" value="MFS_dom"/>
</dbReference>
<dbReference type="AlphaFoldDB" id="A0A1B9GIX1"/>
<reference evidence="11" key="2">
    <citation type="submission" date="2013-12" db="EMBL/GenBank/DDBJ databases">
        <title>Evolution of pathogenesis and genome organization in the Tremellales.</title>
        <authorList>
            <person name="Cuomo C."/>
            <person name="Litvintseva A."/>
            <person name="Heitman J."/>
            <person name="Chen Y."/>
            <person name="Sun S."/>
            <person name="Springer D."/>
            <person name="Dromer F."/>
            <person name="Young S."/>
            <person name="Zeng Q."/>
            <person name="Chapman S."/>
            <person name="Gujja S."/>
            <person name="Saif S."/>
            <person name="Birren B."/>
        </authorList>
    </citation>
    <scope>NUCLEOTIDE SEQUENCE [LARGE SCALE GENOMIC DNA]</scope>
    <source>
        <strain evidence="11">BCC8398</strain>
    </source>
</reference>
<feature type="domain" description="Major facilitator superfamily (MFS) profile" evidence="9">
    <location>
        <begin position="66"/>
        <end position="481"/>
    </location>
</feature>
<dbReference type="EMBL" id="KV700139">
    <property type="protein sequence ID" value="OCF30957.1"/>
    <property type="molecule type" value="Genomic_DNA"/>
</dbReference>
<dbReference type="Proteomes" id="UP000092666">
    <property type="component" value="Unassembled WGS sequence"/>
</dbReference>
<dbReference type="GO" id="GO:0016020">
    <property type="term" value="C:membrane"/>
    <property type="evidence" value="ECO:0007669"/>
    <property type="project" value="UniProtKB-SubCell"/>
</dbReference>
<evidence type="ECO:0000256" key="3">
    <source>
        <dbReference type="ARBA" id="ARBA00022692"/>
    </source>
</evidence>
<feature type="transmembrane region" description="Helical" evidence="8">
    <location>
        <begin position="228"/>
        <end position="248"/>
    </location>
</feature>
<protein>
    <recommendedName>
        <fullName evidence="9">Major facilitator superfamily (MFS) profile domain-containing protein</fullName>
    </recommendedName>
</protein>
<feature type="compositionally biased region" description="Basic and acidic residues" evidence="7">
    <location>
        <begin position="1"/>
        <end position="15"/>
    </location>
</feature>
<dbReference type="Gene3D" id="1.20.1250.20">
    <property type="entry name" value="MFS general substrate transporter like domains"/>
    <property type="match status" value="1"/>
</dbReference>
<dbReference type="PROSITE" id="PS50850">
    <property type="entry name" value="MFS"/>
    <property type="match status" value="1"/>
</dbReference>
<evidence type="ECO:0000256" key="8">
    <source>
        <dbReference type="SAM" id="Phobius"/>
    </source>
</evidence>
<evidence type="ECO:0000256" key="7">
    <source>
        <dbReference type="SAM" id="MobiDB-lite"/>
    </source>
</evidence>
<keyword evidence="2" id="KW-0813">Transport</keyword>
<keyword evidence="11" id="KW-1185">Reference proteome</keyword>
<feature type="transmembrane region" description="Helical" evidence="8">
    <location>
        <begin position="103"/>
        <end position="121"/>
    </location>
</feature>
<evidence type="ECO:0000256" key="1">
    <source>
        <dbReference type="ARBA" id="ARBA00004141"/>
    </source>
</evidence>
<evidence type="ECO:0000256" key="5">
    <source>
        <dbReference type="ARBA" id="ARBA00023136"/>
    </source>
</evidence>
<evidence type="ECO:0000256" key="2">
    <source>
        <dbReference type="ARBA" id="ARBA00022448"/>
    </source>
</evidence>
<dbReference type="Pfam" id="PF07690">
    <property type="entry name" value="MFS_1"/>
    <property type="match status" value="1"/>
</dbReference>
<organism evidence="10 11">
    <name type="scientific">Kwoniella heveanensis BCC8398</name>
    <dbReference type="NCBI Taxonomy" id="1296120"/>
    <lineage>
        <taxon>Eukaryota</taxon>
        <taxon>Fungi</taxon>
        <taxon>Dikarya</taxon>
        <taxon>Basidiomycota</taxon>
        <taxon>Agaricomycotina</taxon>
        <taxon>Tremellomycetes</taxon>
        <taxon>Tremellales</taxon>
        <taxon>Cryptococcaceae</taxon>
        <taxon>Kwoniella</taxon>
    </lineage>
</organism>
<evidence type="ECO:0000259" key="9">
    <source>
        <dbReference type="PROSITE" id="PS50850"/>
    </source>
</evidence>
<reference evidence="10 11" key="1">
    <citation type="submission" date="2013-07" db="EMBL/GenBank/DDBJ databases">
        <title>The Genome Sequence of Cryptococcus heveanensis BCC8398.</title>
        <authorList>
            <consortium name="The Broad Institute Genome Sequencing Platform"/>
            <person name="Cuomo C."/>
            <person name="Litvintseva A."/>
            <person name="Chen Y."/>
            <person name="Heitman J."/>
            <person name="Sun S."/>
            <person name="Springer D."/>
            <person name="Dromer F."/>
            <person name="Young S.K."/>
            <person name="Zeng Q."/>
            <person name="Gargeya S."/>
            <person name="Fitzgerald M."/>
            <person name="Abouelleil A."/>
            <person name="Alvarado L."/>
            <person name="Berlin A.M."/>
            <person name="Chapman S.B."/>
            <person name="Dewar J."/>
            <person name="Goldberg J."/>
            <person name="Griggs A."/>
            <person name="Gujja S."/>
            <person name="Hansen M."/>
            <person name="Howarth C."/>
            <person name="Imamovic A."/>
            <person name="Larimer J."/>
            <person name="McCowan C."/>
            <person name="Murphy C."/>
            <person name="Pearson M."/>
            <person name="Priest M."/>
            <person name="Roberts A."/>
            <person name="Saif S."/>
            <person name="Shea T."/>
            <person name="Sykes S."/>
            <person name="Wortman J."/>
            <person name="Nusbaum C."/>
            <person name="Birren B."/>
        </authorList>
    </citation>
    <scope>NUCLEOTIDE SEQUENCE [LARGE SCALE GENOMIC DNA]</scope>
    <source>
        <strain evidence="10 11">BCC8398</strain>
    </source>
</reference>
<evidence type="ECO:0000256" key="6">
    <source>
        <dbReference type="ARBA" id="ARBA00037968"/>
    </source>
</evidence>
<keyword evidence="4 8" id="KW-1133">Transmembrane helix</keyword>
<dbReference type="SUPFAM" id="SSF103473">
    <property type="entry name" value="MFS general substrate transporter"/>
    <property type="match status" value="1"/>
</dbReference>
<dbReference type="FunFam" id="1.20.1250.20:FF:000064">
    <property type="entry name" value="MFS allantoate transporter"/>
    <property type="match status" value="1"/>
</dbReference>
<feature type="transmembrane region" description="Helical" evidence="8">
    <location>
        <begin position="195"/>
        <end position="216"/>
    </location>
</feature>
<evidence type="ECO:0000313" key="11">
    <source>
        <dbReference type="Proteomes" id="UP000092666"/>
    </source>
</evidence>
<dbReference type="PANTHER" id="PTHR43791:SF63">
    <property type="entry name" value="HIGH AFFINITY CYSTEINE TRANSPORTER"/>
    <property type="match status" value="1"/>
</dbReference>
<feature type="transmembrane region" description="Helical" evidence="8">
    <location>
        <begin position="69"/>
        <end position="91"/>
    </location>
</feature>
<dbReference type="GO" id="GO:0033229">
    <property type="term" value="F:cysteine transmembrane transporter activity"/>
    <property type="evidence" value="ECO:0007669"/>
    <property type="project" value="TreeGrafter"/>
</dbReference>
<gene>
    <name evidence="10" type="ORF">I316_07363</name>
</gene>